<sequence>MFDEYEELHLKGSHYFILTAHNGTCPPLLPGGDDGNQVLGVVGYYHFYRICSCNIKQ</sequence>
<name>A0A9D4N129_DREPO</name>
<dbReference type="EMBL" id="JAIWYP010000001">
    <property type="protein sequence ID" value="KAH3885349.1"/>
    <property type="molecule type" value="Genomic_DNA"/>
</dbReference>
<organism evidence="1 2">
    <name type="scientific">Dreissena polymorpha</name>
    <name type="common">Zebra mussel</name>
    <name type="synonym">Mytilus polymorpha</name>
    <dbReference type="NCBI Taxonomy" id="45954"/>
    <lineage>
        <taxon>Eukaryota</taxon>
        <taxon>Metazoa</taxon>
        <taxon>Spiralia</taxon>
        <taxon>Lophotrochozoa</taxon>
        <taxon>Mollusca</taxon>
        <taxon>Bivalvia</taxon>
        <taxon>Autobranchia</taxon>
        <taxon>Heteroconchia</taxon>
        <taxon>Euheterodonta</taxon>
        <taxon>Imparidentia</taxon>
        <taxon>Neoheterodontei</taxon>
        <taxon>Myida</taxon>
        <taxon>Dreissenoidea</taxon>
        <taxon>Dreissenidae</taxon>
        <taxon>Dreissena</taxon>
    </lineage>
</organism>
<reference evidence="1" key="1">
    <citation type="journal article" date="2019" name="bioRxiv">
        <title>The Genome of the Zebra Mussel, Dreissena polymorpha: A Resource for Invasive Species Research.</title>
        <authorList>
            <person name="McCartney M.A."/>
            <person name="Auch B."/>
            <person name="Kono T."/>
            <person name="Mallez S."/>
            <person name="Zhang Y."/>
            <person name="Obille A."/>
            <person name="Becker A."/>
            <person name="Abrahante J.E."/>
            <person name="Garbe J."/>
            <person name="Badalamenti J.P."/>
            <person name="Herman A."/>
            <person name="Mangelson H."/>
            <person name="Liachko I."/>
            <person name="Sullivan S."/>
            <person name="Sone E.D."/>
            <person name="Koren S."/>
            <person name="Silverstein K.A.T."/>
            <person name="Beckman K.B."/>
            <person name="Gohl D.M."/>
        </authorList>
    </citation>
    <scope>NUCLEOTIDE SEQUENCE</scope>
    <source>
        <strain evidence="1">Duluth1</strain>
        <tissue evidence="1">Whole animal</tissue>
    </source>
</reference>
<keyword evidence="2" id="KW-1185">Reference proteome</keyword>
<gene>
    <name evidence="1" type="ORF">DPMN_009343</name>
</gene>
<comment type="caution">
    <text evidence="1">The sequence shown here is derived from an EMBL/GenBank/DDBJ whole genome shotgun (WGS) entry which is preliminary data.</text>
</comment>
<reference evidence="1" key="2">
    <citation type="submission" date="2020-11" db="EMBL/GenBank/DDBJ databases">
        <authorList>
            <person name="McCartney M.A."/>
            <person name="Auch B."/>
            <person name="Kono T."/>
            <person name="Mallez S."/>
            <person name="Becker A."/>
            <person name="Gohl D.M."/>
            <person name="Silverstein K.A.T."/>
            <person name="Koren S."/>
            <person name="Bechman K.B."/>
            <person name="Herman A."/>
            <person name="Abrahante J.E."/>
            <person name="Garbe J."/>
        </authorList>
    </citation>
    <scope>NUCLEOTIDE SEQUENCE</scope>
    <source>
        <strain evidence="1">Duluth1</strain>
        <tissue evidence="1">Whole animal</tissue>
    </source>
</reference>
<proteinExistence type="predicted"/>
<dbReference type="AlphaFoldDB" id="A0A9D4N129"/>
<evidence type="ECO:0000313" key="2">
    <source>
        <dbReference type="Proteomes" id="UP000828390"/>
    </source>
</evidence>
<dbReference type="Proteomes" id="UP000828390">
    <property type="component" value="Unassembled WGS sequence"/>
</dbReference>
<protein>
    <submittedName>
        <fullName evidence="1">Uncharacterized protein</fullName>
    </submittedName>
</protein>
<accession>A0A9D4N129</accession>
<evidence type="ECO:0000313" key="1">
    <source>
        <dbReference type="EMBL" id="KAH3885349.1"/>
    </source>
</evidence>